<sequence length="147" mass="16864">MALVRSTVKNFELWSDRLAFGKLIDKLYSFGKVKFVLDEEARSVINVLWNFIIDLELCRDGGKPLGLKLDPHFLQRDEGRKDLSGQFRKVCPGDVVRGWGDTGSLRPYDVQSFEHGEGDVPAFVWCLYAYMYRKSLVELENAVTERA</sequence>
<protein>
    <submittedName>
        <fullName evidence="1">Uncharacterized protein</fullName>
    </submittedName>
</protein>
<reference evidence="1" key="1">
    <citation type="submission" date="2019-12" db="EMBL/GenBank/DDBJ databases">
        <title>Genome sequencing and annotation of Brassica cretica.</title>
        <authorList>
            <person name="Studholme D.J."/>
            <person name="Sarris P.F."/>
        </authorList>
    </citation>
    <scope>NUCLEOTIDE SEQUENCE</scope>
    <source>
        <strain evidence="1">PFS-001/15</strain>
        <tissue evidence="1">Leaf</tissue>
    </source>
</reference>
<evidence type="ECO:0000313" key="1">
    <source>
        <dbReference type="EMBL" id="KAF2557473.1"/>
    </source>
</evidence>
<organism evidence="1 2">
    <name type="scientific">Brassica cretica</name>
    <name type="common">Mustard</name>
    <dbReference type="NCBI Taxonomy" id="69181"/>
    <lineage>
        <taxon>Eukaryota</taxon>
        <taxon>Viridiplantae</taxon>
        <taxon>Streptophyta</taxon>
        <taxon>Embryophyta</taxon>
        <taxon>Tracheophyta</taxon>
        <taxon>Spermatophyta</taxon>
        <taxon>Magnoliopsida</taxon>
        <taxon>eudicotyledons</taxon>
        <taxon>Gunneridae</taxon>
        <taxon>Pentapetalae</taxon>
        <taxon>rosids</taxon>
        <taxon>malvids</taxon>
        <taxon>Brassicales</taxon>
        <taxon>Brassicaceae</taxon>
        <taxon>Brassiceae</taxon>
        <taxon>Brassica</taxon>
    </lineage>
</organism>
<gene>
    <name evidence="1" type="ORF">F2Q68_00015076</name>
</gene>
<accession>A0A8S9HHJ5</accession>
<proteinExistence type="predicted"/>
<dbReference type="Proteomes" id="UP000712281">
    <property type="component" value="Unassembled WGS sequence"/>
</dbReference>
<comment type="caution">
    <text evidence="1">The sequence shown here is derived from an EMBL/GenBank/DDBJ whole genome shotgun (WGS) entry which is preliminary data.</text>
</comment>
<dbReference type="AlphaFoldDB" id="A0A8S9HHJ5"/>
<evidence type="ECO:0000313" key="2">
    <source>
        <dbReference type="Proteomes" id="UP000712281"/>
    </source>
</evidence>
<name>A0A8S9HHJ5_BRACR</name>
<dbReference type="EMBL" id="QGKW02001940">
    <property type="protein sequence ID" value="KAF2557473.1"/>
    <property type="molecule type" value="Genomic_DNA"/>
</dbReference>